<organism evidence="10">
    <name type="scientific">Sinorhizobium medicae</name>
    <dbReference type="NCBI Taxonomy" id="110321"/>
    <lineage>
        <taxon>Bacteria</taxon>
        <taxon>Pseudomonadati</taxon>
        <taxon>Pseudomonadota</taxon>
        <taxon>Alphaproteobacteria</taxon>
        <taxon>Hyphomicrobiales</taxon>
        <taxon>Rhizobiaceae</taxon>
        <taxon>Sinorhizobium/Ensifer group</taxon>
        <taxon>Sinorhizobium</taxon>
    </lineage>
</organism>
<dbReference type="InterPro" id="IPR050179">
    <property type="entry name" value="Trans_hexapeptide_repeat"/>
</dbReference>
<evidence type="ECO:0000256" key="4">
    <source>
        <dbReference type="ARBA" id="ARBA00022737"/>
    </source>
</evidence>
<dbReference type="Proteomes" id="UP001190825">
    <property type="component" value="Unassembled WGS sequence"/>
</dbReference>
<dbReference type="PANTHER" id="PTHR43300:SF10">
    <property type="entry name" value="2,3,4,5-TETRAHYDROPYRIDINE-2,6-DICARBOXYLATE N-ACETYLTRANSFERASE"/>
    <property type="match status" value="1"/>
</dbReference>
<dbReference type="InterPro" id="IPR011004">
    <property type="entry name" value="Trimer_LpxA-like_sf"/>
</dbReference>
<name>A0A508X3I3_9HYPH</name>
<protein>
    <submittedName>
        <fullName evidence="9">N-acetyltransferase</fullName>
    </submittedName>
</protein>
<evidence type="ECO:0000256" key="2">
    <source>
        <dbReference type="ARBA" id="ARBA00022605"/>
    </source>
</evidence>
<dbReference type="PANTHER" id="PTHR43300">
    <property type="entry name" value="ACETYLTRANSFERASE"/>
    <property type="match status" value="1"/>
</dbReference>
<dbReference type="SUPFAM" id="SSF51161">
    <property type="entry name" value="Trimeric LpxA-like enzymes"/>
    <property type="match status" value="1"/>
</dbReference>
<dbReference type="InterPro" id="IPR018357">
    <property type="entry name" value="Hexapep_transf_CS"/>
</dbReference>
<evidence type="ECO:0000256" key="1">
    <source>
        <dbReference type="ARBA" id="ARBA00007274"/>
    </source>
</evidence>
<evidence type="ECO:0000256" key="7">
    <source>
        <dbReference type="ARBA" id="ARBA00023315"/>
    </source>
</evidence>
<keyword evidence="11" id="KW-1185">Reference proteome</keyword>
<evidence type="ECO:0000256" key="3">
    <source>
        <dbReference type="ARBA" id="ARBA00022679"/>
    </source>
</evidence>
<reference evidence="9" key="1">
    <citation type="submission" date="2017-04" db="EMBL/GenBank/DDBJ databases">
        <authorList>
            <person name="Porter S."/>
            <person name="Friesen M.L."/>
            <person name="Faber-Hammond J."/>
        </authorList>
    </citation>
    <scope>NUCLEOTIDE SEQUENCE</scope>
    <source>
        <strain evidence="9">Str16</strain>
    </source>
</reference>
<keyword evidence="5" id="KW-0220">Diaminopimelate biosynthesis</keyword>
<accession>A0A508X3I3</accession>
<dbReference type="InterPro" id="IPR001451">
    <property type="entry name" value="Hexapep"/>
</dbReference>
<evidence type="ECO:0000313" key="11">
    <source>
        <dbReference type="Proteomes" id="UP001190825"/>
    </source>
</evidence>
<dbReference type="Pfam" id="PF14602">
    <property type="entry name" value="Hexapep_2"/>
    <property type="match status" value="1"/>
</dbReference>
<dbReference type="GO" id="GO:0019877">
    <property type="term" value="P:diaminopimelate biosynthetic process"/>
    <property type="evidence" value="ECO:0007669"/>
    <property type="project" value="UniProtKB-KW"/>
</dbReference>
<dbReference type="PROSITE" id="PS00101">
    <property type="entry name" value="HEXAPEP_TRANSFERASES"/>
    <property type="match status" value="1"/>
</dbReference>
<dbReference type="RefSeq" id="WP_012061732.1">
    <property type="nucleotide sequence ID" value="NZ_ATYC01000008.1"/>
</dbReference>
<dbReference type="EMBL" id="CABFNB010000126">
    <property type="protein sequence ID" value="VTZ64388.1"/>
    <property type="molecule type" value="Genomic_DNA"/>
</dbReference>
<feature type="region of interest" description="Disordered" evidence="8">
    <location>
        <begin position="1"/>
        <end position="20"/>
    </location>
</feature>
<evidence type="ECO:0000256" key="6">
    <source>
        <dbReference type="ARBA" id="ARBA00023154"/>
    </source>
</evidence>
<reference evidence="9 11" key="2">
    <citation type="journal article" date="2018" name="FEMS Microbiol. Ecol.">
        <title>Co-invading symbiotic mutualists of Medicago polymorpha retain high ancestral diversity and contain diverse accessory genomes.</title>
        <authorList>
            <person name="Porter S.S."/>
            <person name="Faber-Hammond J.J."/>
            <person name="Friesen M.L."/>
        </authorList>
    </citation>
    <scope>NUCLEOTIDE SEQUENCE [LARGE SCALE GENOMIC DNA]</scope>
    <source>
        <strain evidence="9 11">Str16</strain>
    </source>
</reference>
<keyword evidence="4" id="KW-0677">Repeat</keyword>
<evidence type="ECO:0000256" key="5">
    <source>
        <dbReference type="ARBA" id="ARBA00022915"/>
    </source>
</evidence>
<evidence type="ECO:0000313" key="9">
    <source>
        <dbReference type="EMBL" id="PLT96016.1"/>
    </source>
</evidence>
<dbReference type="AlphaFoldDB" id="A0A508X3I3"/>
<keyword evidence="7" id="KW-0012">Acyltransferase</keyword>
<dbReference type="GO" id="GO:0009085">
    <property type="term" value="P:lysine biosynthetic process"/>
    <property type="evidence" value="ECO:0007669"/>
    <property type="project" value="UniProtKB-KW"/>
</dbReference>
<gene>
    <name evidence="9" type="ORF">BMJ33_29075</name>
    <name evidence="10" type="ORF">EMEDMD4_580022</name>
</gene>
<dbReference type="EMBL" id="NBUC01000147">
    <property type="protein sequence ID" value="PLT96016.1"/>
    <property type="molecule type" value="Genomic_DNA"/>
</dbReference>
<keyword evidence="6" id="KW-0457">Lysine biosynthesis</keyword>
<dbReference type="Gene3D" id="2.160.10.10">
    <property type="entry name" value="Hexapeptide repeat proteins"/>
    <property type="match status" value="1"/>
</dbReference>
<dbReference type="OMA" id="FKHPETF"/>
<evidence type="ECO:0000256" key="8">
    <source>
        <dbReference type="SAM" id="MobiDB-lite"/>
    </source>
</evidence>
<dbReference type="CDD" id="cd03358">
    <property type="entry name" value="LbH_WxcM_N_like"/>
    <property type="match status" value="1"/>
</dbReference>
<evidence type="ECO:0000313" key="10">
    <source>
        <dbReference type="EMBL" id="VTZ64388.1"/>
    </source>
</evidence>
<keyword evidence="2" id="KW-0028">Amino-acid biosynthesis</keyword>
<dbReference type="Proteomes" id="UP000507954">
    <property type="component" value="Unassembled WGS sequence"/>
</dbReference>
<keyword evidence="3" id="KW-0808">Transferase</keyword>
<dbReference type="GO" id="GO:0016746">
    <property type="term" value="F:acyltransferase activity"/>
    <property type="evidence" value="ECO:0007669"/>
    <property type="project" value="UniProtKB-KW"/>
</dbReference>
<reference evidence="10" key="3">
    <citation type="submission" date="2019-06" db="EMBL/GenBank/DDBJ databases">
        <authorList>
            <person name="Le Quere A."/>
            <person name="Colella S."/>
        </authorList>
    </citation>
    <scope>NUCLEOTIDE SEQUENCE</scope>
    <source>
        <strain evidence="10">EmedicaeMD41</strain>
    </source>
</reference>
<sequence>MSTERLPKSRVVPAVHGSRRASGDPGYMVELAGVLGQAYGLGGLIELYGRFMTGDGLVDALMRHVIWRSVVRRCGSGLQVGSGAEFKHPETFEIGNGVFIGAQAYIQGRHDGRCVIGDNVWIGPQAYLDARDLILEDYVGWGPGAKVLGSSHTGTPVDVPIILTDLEIKPVRVCAWADIGTNATILPGVTIGKGALVGAGAVVVRDVEPFAVVAGVPAKFLHWRADAAVPTKS</sequence>
<proteinExistence type="inferred from homology"/>
<comment type="similarity">
    <text evidence="1">Belongs to the transferase hexapeptide repeat family.</text>
</comment>